<dbReference type="PANTHER" id="PTHR46112:SF2">
    <property type="entry name" value="XAA-PRO AMINOPEPTIDASE P-RELATED"/>
    <property type="match status" value="1"/>
</dbReference>
<dbReference type="InterPro" id="IPR000587">
    <property type="entry name" value="Creatinase_N"/>
</dbReference>
<evidence type="ECO:0000313" key="4">
    <source>
        <dbReference type="Proteomes" id="UP000468531"/>
    </source>
</evidence>
<dbReference type="InterPro" id="IPR036005">
    <property type="entry name" value="Creatinase/aminopeptidase-like"/>
</dbReference>
<organism evidence="3 4">
    <name type="scientific">Bradyrhizobium uaiense</name>
    <dbReference type="NCBI Taxonomy" id="2594946"/>
    <lineage>
        <taxon>Bacteria</taxon>
        <taxon>Pseudomonadati</taxon>
        <taxon>Pseudomonadota</taxon>
        <taxon>Alphaproteobacteria</taxon>
        <taxon>Hyphomicrobiales</taxon>
        <taxon>Nitrobacteraceae</taxon>
        <taxon>Bradyrhizobium</taxon>
    </lineage>
</organism>
<name>A0A6P1BWG8_9BRAD</name>
<accession>A0A6P1BWG8</accession>
<dbReference type="SUPFAM" id="SSF55920">
    <property type="entry name" value="Creatinase/aminopeptidase"/>
    <property type="match status" value="1"/>
</dbReference>
<evidence type="ECO:0000313" key="3">
    <source>
        <dbReference type="EMBL" id="NEV02480.1"/>
    </source>
</evidence>
<dbReference type="InterPro" id="IPR000994">
    <property type="entry name" value="Pept_M24"/>
</dbReference>
<dbReference type="Pfam" id="PF01321">
    <property type="entry name" value="Creatinase_N"/>
    <property type="match status" value="1"/>
</dbReference>
<dbReference type="Pfam" id="PF00557">
    <property type="entry name" value="Peptidase_M24"/>
    <property type="match status" value="1"/>
</dbReference>
<dbReference type="SUPFAM" id="SSF53092">
    <property type="entry name" value="Creatinase/prolidase N-terminal domain"/>
    <property type="match status" value="1"/>
</dbReference>
<protein>
    <submittedName>
        <fullName evidence="3">M24 family metallopeptidase</fullName>
    </submittedName>
</protein>
<dbReference type="Gene3D" id="3.40.350.10">
    <property type="entry name" value="Creatinase/prolidase N-terminal domain"/>
    <property type="match status" value="1"/>
</dbReference>
<dbReference type="AlphaFoldDB" id="A0A6P1BWG8"/>
<sequence>MKKQLPFERGEFAARLSAVKKEMAKRGIDVLLLSEPPNQNYLTGYDSLSFYTPQMVIVTLNHDEPIWIARLMERPHAAMGTYLADDNIRTYPDEYVNSHAGLSAYDVMADLVKELGGEKARIGVEMGGYYYSARAHADLVRALPLAEFIDADLLVNWIRIVKSPAELVYMRQAGRVADAMVRRAFDTIEPGVRECDIAAAVYHQQISGTPEFGGGYDSSCLFFGAGERALTPHPQWTDKPLPASTTIYMEAHGVRLRYQVNLARTIVVGKPSAPYQKFTEIAIEALNVGLESVRSGRTCSEIQAAYAQALARHGYEKEARLGYSQGIGYPPASAERTASLRKGDNTVLQSGMCFHMMAALWLEDRSICITQPFVVTNDGHEPLTSTSRTLVVK</sequence>
<dbReference type="RefSeq" id="WP_163162643.1">
    <property type="nucleotide sequence ID" value="NZ_VKHP01000362.1"/>
</dbReference>
<proteinExistence type="predicted"/>
<reference evidence="3 4" key="1">
    <citation type="journal article" date="2020" name="Arch. Microbiol.">
        <title>Bradyrhizobium uaiense sp. nov., a new highly efficient cowpea symbiont.</title>
        <authorList>
            <person name="Cabral Michel D."/>
            <person name="Azarias Guimaraes A."/>
            <person name="Martins da Costa E."/>
            <person name="Soares de Carvalho T."/>
            <person name="Balsanelli E."/>
            <person name="Willems A."/>
            <person name="Maltempi de Souza E."/>
            <person name="de Souza Moreira F.M."/>
        </authorList>
    </citation>
    <scope>NUCLEOTIDE SEQUENCE [LARGE SCALE GENOMIC DNA]</scope>
    <source>
        <strain evidence="3 4">UFLA 03-164</strain>
    </source>
</reference>
<dbReference type="Proteomes" id="UP000468531">
    <property type="component" value="Unassembled WGS sequence"/>
</dbReference>
<dbReference type="EMBL" id="VKHP01000362">
    <property type="protein sequence ID" value="NEV02480.1"/>
    <property type="molecule type" value="Genomic_DNA"/>
</dbReference>
<gene>
    <name evidence="3" type="ORF">FNJ47_43990</name>
</gene>
<evidence type="ECO:0000259" key="1">
    <source>
        <dbReference type="Pfam" id="PF00557"/>
    </source>
</evidence>
<comment type="caution">
    <text evidence="3">The sequence shown here is derived from an EMBL/GenBank/DDBJ whole genome shotgun (WGS) entry which is preliminary data.</text>
</comment>
<dbReference type="InterPro" id="IPR029149">
    <property type="entry name" value="Creatin/AminoP/Spt16_N"/>
</dbReference>
<feature type="domain" description="Creatinase N-terminal" evidence="2">
    <location>
        <begin position="15"/>
        <end position="161"/>
    </location>
</feature>
<evidence type="ECO:0000259" key="2">
    <source>
        <dbReference type="Pfam" id="PF01321"/>
    </source>
</evidence>
<dbReference type="Gene3D" id="3.90.230.10">
    <property type="entry name" value="Creatinase/methionine aminopeptidase superfamily"/>
    <property type="match status" value="1"/>
</dbReference>
<dbReference type="InterPro" id="IPR050659">
    <property type="entry name" value="Peptidase_M24B"/>
</dbReference>
<feature type="domain" description="Peptidase M24" evidence="1">
    <location>
        <begin position="170"/>
        <end position="376"/>
    </location>
</feature>
<keyword evidence="4" id="KW-1185">Reference proteome</keyword>
<dbReference type="PANTHER" id="PTHR46112">
    <property type="entry name" value="AMINOPEPTIDASE"/>
    <property type="match status" value="1"/>
</dbReference>
<dbReference type="CDD" id="cd01066">
    <property type="entry name" value="APP_MetAP"/>
    <property type="match status" value="1"/>
</dbReference>